<comment type="caution">
    <text evidence="3">The sequence shown here is derived from an EMBL/GenBank/DDBJ whole genome shotgun (WGS) entry which is preliminary data.</text>
</comment>
<dbReference type="EMBL" id="LXFE01002978">
    <property type="protein sequence ID" value="OLL22647.1"/>
    <property type="molecule type" value="Genomic_DNA"/>
</dbReference>
<evidence type="ECO:0000313" key="3">
    <source>
        <dbReference type="EMBL" id="OLL22647.1"/>
    </source>
</evidence>
<dbReference type="OrthoDB" id="19653at2759"/>
<dbReference type="PANTHER" id="PTHR48081">
    <property type="entry name" value="AB HYDROLASE SUPERFAMILY PROTEIN C4A8.06C"/>
    <property type="match status" value="1"/>
</dbReference>
<feature type="domain" description="Alpha/beta hydrolase fold-3" evidence="2">
    <location>
        <begin position="38"/>
        <end position="126"/>
    </location>
</feature>
<organism evidence="3 4">
    <name type="scientific">Neolecta irregularis (strain DAH-3)</name>
    <dbReference type="NCBI Taxonomy" id="1198029"/>
    <lineage>
        <taxon>Eukaryota</taxon>
        <taxon>Fungi</taxon>
        <taxon>Dikarya</taxon>
        <taxon>Ascomycota</taxon>
        <taxon>Taphrinomycotina</taxon>
        <taxon>Neolectales</taxon>
        <taxon>Neolectaceae</taxon>
        <taxon>Neolecta</taxon>
    </lineage>
</organism>
<evidence type="ECO:0000256" key="1">
    <source>
        <dbReference type="ARBA" id="ARBA00022801"/>
    </source>
</evidence>
<dbReference type="GO" id="GO:0016787">
    <property type="term" value="F:hydrolase activity"/>
    <property type="evidence" value="ECO:0007669"/>
    <property type="project" value="UniProtKB-KW"/>
</dbReference>
<dbReference type="Pfam" id="PF07859">
    <property type="entry name" value="Abhydrolase_3"/>
    <property type="match status" value="1"/>
</dbReference>
<gene>
    <name evidence="3" type="ORF">NEOLI_004728</name>
</gene>
<evidence type="ECO:0000313" key="4">
    <source>
        <dbReference type="Proteomes" id="UP000186594"/>
    </source>
</evidence>
<dbReference type="InterPro" id="IPR013094">
    <property type="entry name" value="AB_hydrolase_3"/>
</dbReference>
<protein>
    <submittedName>
        <fullName evidence="3">Carboxylesterase 1</fullName>
    </submittedName>
</protein>
<sequence>MSSAVQPRTFVYKTVDGLDIHLDVYAPKVEPQTPRPVVLFFHGGFLIFGSRDSLFPSWFMKDVLSKGSVFVSADYRLLPEVDGFDVLQDAQDAVAWIRTSLNLKLSELGIESVDPENLVISGASAGIIPSSLTN</sequence>
<dbReference type="InterPro" id="IPR029058">
    <property type="entry name" value="AB_hydrolase_fold"/>
</dbReference>
<dbReference type="Gene3D" id="3.40.50.1820">
    <property type="entry name" value="alpha/beta hydrolase"/>
    <property type="match status" value="1"/>
</dbReference>
<dbReference type="STRING" id="1198029.A0A1U7LJ19"/>
<dbReference type="Proteomes" id="UP000186594">
    <property type="component" value="Unassembled WGS sequence"/>
</dbReference>
<keyword evidence="1" id="KW-0378">Hydrolase</keyword>
<dbReference type="OMA" id="YIAMQFA"/>
<dbReference type="PANTHER" id="PTHR48081:SF3">
    <property type="entry name" value="ALPHA_BETA HYDROLASE FOLD-3 DOMAIN-CONTAINING PROTEIN"/>
    <property type="match status" value="1"/>
</dbReference>
<dbReference type="SUPFAM" id="SSF53474">
    <property type="entry name" value="alpha/beta-Hydrolases"/>
    <property type="match status" value="1"/>
</dbReference>
<dbReference type="AlphaFoldDB" id="A0A1U7LJ19"/>
<proteinExistence type="predicted"/>
<keyword evidence="4" id="KW-1185">Reference proteome</keyword>
<dbReference type="InterPro" id="IPR050300">
    <property type="entry name" value="GDXG_lipolytic_enzyme"/>
</dbReference>
<reference evidence="3 4" key="1">
    <citation type="submission" date="2016-04" db="EMBL/GenBank/DDBJ databases">
        <title>Evolutionary innovation and constraint leading to complex multicellularity in the Ascomycota.</title>
        <authorList>
            <person name="Cisse O."/>
            <person name="Nguyen A."/>
            <person name="Hewitt D.A."/>
            <person name="Jedd G."/>
            <person name="Stajich J.E."/>
        </authorList>
    </citation>
    <scope>NUCLEOTIDE SEQUENCE [LARGE SCALE GENOMIC DNA]</scope>
    <source>
        <strain evidence="3 4">DAH-3</strain>
    </source>
</reference>
<name>A0A1U7LJ19_NEOID</name>
<accession>A0A1U7LJ19</accession>
<evidence type="ECO:0000259" key="2">
    <source>
        <dbReference type="Pfam" id="PF07859"/>
    </source>
</evidence>